<sequence length="219" mass="24843">MGVDNMMVNNMGDNNTDQLKGNIRPKCSVSHKSIPQNQNSYQQPLSLRIALDFLKSTGLWVLLAYHLPGCPSLRHHLEPEWPSTKDMRCPSNPFFFAKSLMFRIMFRNGWRLNPPKQMMQKFSVPKALVGDQMSHLCNITMSTLLEKYGVVHQVATAYHPQTNVQARNQTTLAKDGEPQQKRLEPTIIRHSLGSQDSISNLVRNVSLSDSLRQSMSPPD</sequence>
<comment type="caution">
    <text evidence="1">The sequence shown here is derived from an EMBL/GenBank/DDBJ whole genome shotgun (WGS) entry which is preliminary data.</text>
</comment>
<proteinExistence type="predicted"/>
<evidence type="ECO:0000313" key="1">
    <source>
        <dbReference type="EMBL" id="RDY14629.1"/>
    </source>
</evidence>
<dbReference type="EMBL" id="QJKJ01000039">
    <property type="protein sequence ID" value="RDY14629.1"/>
    <property type="molecule type" value="Genomic_DNA"/>
</dbReference>
<dbReference type="Gene3D" id="3.30.420.10">
    <property type="entry name" value="Ribonuclease H-like superfamily/Ribonuclease H"/>
    <property type="match status" value="1"/>
</dbReference>
<reference evidence="1" key="1">
    <citation type="submission" date="2018-05" db="EMBL/GenBank/DDBJ databases">
        <title>Draft genome of Mucuna pruriens seed.</title>
        <authorList>
            <person name="Nnadi N.E."/>
            <person name="Vos R."/>
            <person name="Hasami M.H."/>
            <person name="Devisetty U.K."/>
            <person name="Aguiy J.C."/>
        </authorList>
    </citation>
    <scope>NUCLEOTIDE SEQUENCE [LARGE SCALE GENOMIC DNA]</scope>
    <source>
        <strain evidence="1">JCA_2017</strain>
    </source>
</reference>
<dbReference type="SUPFAM" id="SSF53098">
    <property type="entry name" value="Ribonuclease H-like"/>
    <property type="match status" value="1"/>
</dbReference>
<evidence type="ECO:0000313" key="2">
    <source>
        <dbReference type="Proteomes" id="UP000257109"/>
    </source>
</evidence>
<feature type="non-terminal residue" evidence="1">
    <location>
        <position position="1"/>
    </location>
</feature>
<keyword evidence="2" id="KW-1185">Reference proteome</keyword>
<organism evidence="1 2">
    <name type="scientific">Mucuna pruriens</name>
    <name type="common">Velvet bean</name>
    <name type="synonym">Dolichos pruriens</name>
    <dbReference type="NCBI Taxonomy" id="157652"/>
    <lineage>
        <taxon>Eukaryota</taxon>
        <taxon>Viridiplantae</taxon>
        <taxon>Streptophyta</taxon>
        <taxon>Embryophyta</taxon>
        <taxon>Tracheophyta</taxon>
        <taxon>Spermatophyta</taxon>
        <taxon>Magnoliopsida</taxon>
        <taxon>eudicotyledons</taxon>
        <taxon>Gunneridae</taxon>
        <taxon>Pentapetalae</taxon>
        <taxon>rosids</taxon>
        <taxon>fabids</taxon>
        <taxon>Fabales</taxon>
        <taxon>Fabaceae</taxon>
        <taxon>Papilionoideae</taxon>
        <taxon>50 kb inversion clade</taxon>
        <taxon>NPAAA clade</taxon>
        <taxon>indigoferoid/millettioid clade</taxon>
        <taxon>Phaseoleae</taxon>
        <taxon>Mucuna</taxon>
    </lineage>
</organism>
<name>A0A371IHX8_MUCPR</name>
<gene>
    <name evidence="1" type="ORF">CR513_00281</name>
</gene>
<evidence type="ECO:0008006" key="3">
    <source>
        <dbReference type="Google" id="ProtNLM"/>
    </source>
</evidence>
<dbReference type="InterPro" id="IPR036397">
    <property type="entry name" value="RNaseH_sf"/>
</dbReference>
<dbReference type="InterPro" id="IPR012337">
    <property type="entry name" value="RNaseH-like_sf"/>
</dbReference>
<dbReference type="Proteomes" id="UP000257109">
    <property type="component" value="Unassembled WGS sequence"/>
</dbReference>
<protein>
    <recommendedName>
        <fullName evidence="3">Integrase catalytic domain-containing protein</fullName>
    </recommendedName>
</protein>
<dbReference type="GO" id="GO:0003676">
    <property type="term" value="F:nucleic acid binding"/>
    <property type="evidence" value="ECO:0007669"/>
    <property type="project" value="InterPro"/>
</dbReference>
<accession>A0A371IHX8</accession>
<dbReference type="AlphaFoldDB" id="A0A371IHX8"/>